<protein>
    <submittedName>
        <fullName evidence="2">Uncharacterized protein</fullName>
    </submittedName>
</protein>
<evidence type="ECO:0000256" key="1">
    <source>
        <dbReference type="SAM" id="MobiDB-lite"/>
    </source>
</evidence>
<organism evidence="2">
    <name type="scientific">Anguilla anguilla</name>
    <name type="common">European freshwater eel</name>
    <name type="synonym">Muraena anguilla</name>
    <dbReference type="NCBI Taxonomy" id="7936"/>
    <lineage>
        <taxon>Eukaryota</taxon>
        <taxon>Metazoa</taxon>
        <taxon>Chordata</taxon>
        <taxon>Craniata</taxon>
        <taxon>Vertebrata</taxon>
        <taxon>Euteleostomi</taxon>
        <taxon>Actinopterygii</taxon>
        <taxon>Neopterygii</taxon>
        <taxon>Teleostei</taxon>
        <taxon>Anguilliformes</taxon>
        <taxon>Anguillidae</taxon>
        <taxon>Anguilla</taxon>
    </lineage>
</organism>
<name>A0A0E9VI83_ANGAN</name>
<dbReference type="AlphaFoldDB" id="A0A0E9VI83"/>
<dbReference type="EMBL" id="GBXM01030815">
    <property type="protein sequence ID" value="JAH77762.1"/>
    <property type="molecule type" value="Transcribed_RNA"/>
</dbReference>
<evidence type="ECO:0000313" key="2">
    <source>
        <dbReference type="EMBL" id="JAH77762.1"/>
    </source>
</evidence>
<sequence>MSSSEETETDVGTHGPVRKSVRVDRAGVTYTQLSVYEE</sequence>
<feature type="region of interest" description="Disordered" evidence="1">
    <location>
        <begin position="1"/>
        <end position="21"/>
    </location>
</feature>
<reference evidence="2" key="2">
    <citation type="journal article" date="2015" name="Fish Shellfish Immunol.">
        <title>Early steps in the European eel (Anguilla anguilla)-Vibrio vulnificus interaction in the gills: Role of the RtxA13 toxin.</title>
        <authorList>
            <person name="Callol A."/>
            <person name="Pajuelo D."/>
            <person name="Ebbesson L."/>
            <person name="Teles M."/>
            <person name="MacKenzie S."/>
            <person name="Amaro C."/>
        </authorList>
    </citation>
    <scope>NUCLEOTIDE SEQUENCE</scope>
</reference>
<reference evidence="2" key="1">
    <citation type="submission" date="2014-11" db="EMBL/GenBank/DDBJ databases">
        <authorList>
            <person name="Amaro Gonzalez C."/>
        </authorList>
    </citation>
    <scope>NUCLEOTIDE SEQUENCE</scope>
</reference>
<accession>A0A0E9VI83</accession>
<proteinExistence type="predicted"/>